<gene>
    <name evidence="1" type="ORF">JI435_415460</name>
</gene>
<name>A0A7U2I279_PHANO</name>
<evidence type="ECO:0000313" key="2">
    <source>
        <dbReference type="Proteomes" id="UP000663193"/>
    </source>
</evidence>
<dbReference type="Proteomes" id="UP000663193">
    <property type="component" value="Chromosome 11"/>
</dbReference>
<sequence length="39" mass="4469">MQWQIISLVDRKLPNEFEVGGRGNACVEVYSESQEDNRA</sequence>
<evidence type="ECO:0000313" key="1">
    <source>
        <dbReference type="EMBL" id="QRD00621.1"/>
    </source>
</evidence>
<dbReference type="EMBL" id="CP069033">
    <property type="protein sequence ID" value="QRD00621.1"/>
    <property type="molecule type" value="Genomic_DNA"/>
</dbReference>
<dbReference type="AlphaFoldDB" id="A0A7U2I279"/>
<accession>A0A7U2I279</accession>
<reference evidence="2" key="1">
    <citation type="journal article" date="2021" name="BMC Genomics">
        <title>Chromosome-level genome assembly and manually-curated proteome of model necrotroph Parastagonospora nodorum Sn15 reveals a genome-wide trove of candidate effector homologs, and redundancy of virulence-related functions within an accessory chromosome.</title>
        <authorList>
            <person name="Bertazzoni S."/>
            <person name="Jones D.A.B."/>
            <person name="Phan H.T."/>
            <person name="Tan K.-C."/>
            <person name="Hane J.K."/>
        </authorList>
    </citation>
    <scope>NUCLEOTIDE SEQUENCE [LARGE SCALE GENOMIC DNA]</scope>
    <source>
        <strain evidence="2">SN15 / ATCC MYA-4574 / FGSC 10173)</strain>
    </source>
</reference>
<protein>
    <submittedName>
        <fullName evidence="1">Uncharacterized protein</fullName>
    </submittedName>
</protein>
<organism evidence="1 2">
    <name type="scientific">Phaeosphaeria nodorum (strain SN15 / ATCC MYA-4574 / FGSC 10173)</name>
    <name type="common">Glume blotch fungus</name>
    <name type="synonym">Parastagonospora nodorum</name>
    <dbReference type="NCBI Taxonomy" id="321614"/>
    <lineage>
        <taxon>Eukaryota</taxon>
        <taxon>Fungi</taxon>
        <taxon>Dikarya</taxon>
        <taxon>Ascomycota</taxon>
        <taxon>Pezizomycotina</taxon>
        <taxon>Dothideomycetes</taxon>
        <taxon>Pleosporomycetidae</taxon>
        <taxon>Pleosporales</taxon>
        <taxon>Pleosporineae</taxon>
        <taxon>Phaeosphaeriaceae</taxon>
        <taxon>Parastagonospora</taxon>
    </lineage>
</organism>
<dbReference type="VEuPathDB" id="FungiDB:JI435_415460"/>
<proteinExistence type="predicted"/>
<keyword evidence="2" id="KW-1185">Reference proteome</keyword>